<dbReference type="InterPro" id="IPR008271">
    <property type="entry name" value="Ser/Thr_kinase_AS"/>
</dbReference>
<dbReference type="FunFam" id="3.30.565.10:FF:000006">
    <property type="entry name" value="Sensor histidine kinase WalK"/>
    <property type="match status" value="1"/>
</dbReference>
<keyword evidence="5 10" id="KW-0418">Kinase</keyword>
<dbReference type="Pfam" id="PF01590">
    <property type="entry name" value="GAF"/>
    <property type="match status" value="1"/>
</dbReference>
<dbReference type="SMART" id="SM00388">
    <property type="entry name" value="HisKA"/>
    <property type="match status" value="1"/>
</dbReference>
<evidence type="ECO:0000256" key="6">
    <source>
        <dbReference type="ARBA" id="ARBA00023012"/>
    </source>
</evidence>
<dbReference type="InterPro" id="IPR003661">
    <property type="entry name" value="HisK_dim/P_dom"/>
</dbReference>
<dbReference type="OrthoDB" id="5476122at2"/>
<dbReference type="SUPFAM" id="SSF56112">
    <property type="entry name" value="Protein kinase-like (PK-like)"/>
    <property type="match status" value="1"/>
</dbReference>
<gene>
    <name evidence="10" type="ORF">BON30_17265</name>
</gene>
<dbReference type="SMART" id="SM00065">
    <property type="entry name" value="GAF"/>
    <property type="match status" value="1"/>
</dbReference>
<dbReference type="GO" id="GO:0000155">
    <property type="term" value="F:phosphorelay sensor kinase activity"/>
    <property type="evidence" value="ECO:0007669"/>
    <property type="project" value="InterPro"/>
</dbReference>
<evidence type="ECO:0000256" key="4">
    <source>
        <dbReference type="ARBA" id="ARBA00022679"/>
    </source>
</evidence>
<dbReference type="SUPFAM" id="SSF48452">
    <property type="entry name" value="TPR-like"/>
    <property type="match status" value="2"/>
</dbReference>
<dbReference type="Pfam" id="PF00069">
    <property type="entry name" value="Pkinase"/>
    <property type="match status" value="1"/>
</dbReference>
<dbReference type="InterPro" id="IPR036890">
    <property type="entry name" value="HATPase_C_sf"/>
</dbReference>
<dbReference type="InterPro" id="IPR003594">
    <property type="entry name" value="HATPase_dom"/>
</dbReference>
<dbReference type="SMART" id="SM00220">
    <property type="entry name" value="S_TKc"/>
    <property type="match status" value="1"/>
</dbReference>
<comment type="catalytic activity">
    <reaction evidence="1">
        <text>ATP + protein L-histidine = ADP + protein N-phospho-L-histidine.</text>
        <dbReference type="EC" id="2.7.13.3"/>
    </reaction>
</comment>
<feature type="region of interest" description="Disordered" evidence="7">
    <location>
        <begin position="1225"/>
        <end position="1250"/>
    </location>
</feature>
<evidence type="ECO:0000313" key="10">
    <source>
        <dbReference type="EMBL" id="OJH39271.1"/>
    </source>
</evidence>
<evidence type="ECO:0000313" key="11">
    <source>
        <dbReference type="Proteomes" id="UP000182229"/>
    </source>
</evidence>
<sequence>MSEGYEQVGPSREGVHAGRRLGNRFELTQRIKQGRGIVTWLGTDLHTGARLVIKTTAAHALVPTARQRLEHEARVLGSLRNPHLVPLLHFGTGGELLFLVTPFVPGRSLQERLASGTLSVSEALTLGQGVLSALAEAHVQGVLHRDVKPSNIIVDGFPNITHVTLVDFGLARSERLDPSLRDLPVGTARYLSPEQAGLLNRPVEATSDLYALGAVLFEALAGHPAFDGASVGEVLRQHLTSRPRLRATGVEVPRALEEVVARLLQTDPQDRYQSAESAREDLRAIEEALAQGEQDPELVAGAHDTRRSLTEPSFVGRHEELAQMERELERARVEPGRLVVVEAESGGGKSRLLEEFASRAPRHRAALLEGQAVAHAAQRPFQLFTDVAAGITQTALERPELGERLRERLKEQAVAVCTVLPQLKPILRPEQQSLGPESLGASRGIAALAALLGALGSETEPAMVLLDDCQWADEPTLKALEGFQRGPLRDGPGHVLLVIAFRTEEVGADHPLRRLRPDAHLRLAAFGPEDLTRLLESMAGPLPREAMELVVRLSEGNPFMASAVMHGLVEDGALVPGERGWKVQPAAMAHVRSSRQAASFLVRRLKLLPAESLHLLSVGAVLGKSFALEHVAALSGTPQEQVVAALVEPQHRHMLWAGQEGHYTFVHDKLREALLGMLKPDERRELHRLAARTFAARARADSFELAYHFDAAGEHAQALPHAIVAAERARTQFALGTAELNYRIAERGAAQADASTRFRIATGLGDVLMLLGRYDDAQPQFELAQKLAHNALEQARISSKLGELEFKRGNMEESNAANEQGLALLRRWVPGHDITYGLRAVWELLIQAGHTLMPKRLARRSLEHAEEDLLAVHFYNRLTYGYWYKRGPVPTFWAHLREVNTAERYPPTPELAQAYSTHSPVMTQVPWFSRAIAYLEKSLAMRRKWGDTWGQGQTLHFYSLALYVSGRFEESIEKAREGMRLLARTGDKWEMHNAHYHLAMSLYRLGRLREAEESSQQLHASALAIGDRYAVRLSLEVWGKASVGRIAKGLLDEGLADAGLDTQTHTGLLQVEALRRMREEDLEGAVATLETAHRMVEKAKLRNEYVTPVGPWFITALRLLASRASPIAPHRRAALLKRAWQVERRSRSSAESFRNNLAHLMRERGLLHAMEGHPRRARRCLDESLHVAESLKMRHEAAQTRLARGQVGQELGWPGAAEDVETAQRELQEMEQGLGTSGPSAPDKGPERPETLSLVDRFPRVLEAGRRIASALTGEAVFDAVRQSMQELLRAEHCVVFEPRTLLPEEELAAAGVARTALHRTLETGRPAIMGQGMPGGVSESMEMLGVRSLLCAPIQVRGKTVACVCASHRQVGELFGEDEERLASFVCILAGTALENAEGFERMAALSEERGRLYREEQEAVRRRDDFLSIAAHELKTPLTSLQLHLQGLMSQLRPSARPMPPERLATRLESANLQTQRMGKLVNELLDISRIAQGNLLGDLEPVDLGKVVNTVVERSRDGLARAECEPRLHLAPEVVGQWDAMRLEQVVLNLLTNAMKYGAGRPIDITVDKDATHARLVVRDEGIGIAPEDTERIFERFERAVSVRHYGGFGIGLWIVREIIQALGGRVEVHSAPGQGATFTVRLPLEGPKPRALNGAPAPDR</sequence>
<dbReference type="Gene3D" id="1.10.287.130">
    <property type="match status" value="1"/>
</dbReference>
<evidence type="ECO:0000256" key="5">
    <source>
        <dbReference type="ARBA" id="ARBA00022777"/>
    </source>
</evidence>
<dbReference type="Pfam" id="PF00512">
    <property type="entry name" value="HisKA"/>
    <property type="match status" value="1"/>
</dbReference>
<dbReference type="Pfam" id="PF02518">
    <property type="entry name" value="HATPase_c"/>
    <property type="match status" value="1"/>
</dbReference>
<name>A0A1L9BAL1_9BACT</name>
<dbReference type="InterPro" id="IPR003018">
    <property type="entry name" value="GAF"/>
</dbReference>
<evidence type="ECO:0000256" key="1">
    <source>
        <dbReference type="ARBA" id="ARBA00000085"/>
    </source>
</evidence>
<keyword evidence="3" id="KW-0597">Phosphoprotein</keyword>
<dbReference type="PANTHER" id="PTHR43711">
    <property type="entry name" value="TWO-COMPONENT HISTIDINE KINASE"/>
    <property type="match status" value="1"/>
</dbReference>
<dbReference type="PROSITE" id="PS50011">
    <property type="entry name" value="PROTEIN_KINASE_DOM"/>
    <property type="match status" value="1"/>
</dbReference>
<dbReference type="EC" id="2.7.13.3" evidence="2"/>
<dbReference type="InterPro" id="IPR050736">
    <property type="entry name" value="Sensor_HK_Regulatory"/>
</dbReference>
<dbReference type="RefSeq" id="WP_071899444.1">
    <property type="nucleotide sequence ID" value="NZ_MPIN01000004.1"/>
</dbReference>
<dbReference type="InterPro" id="IPR027417">
    <property type="entry name" value="P-loop_NTPase"/>
</dbReference>
<dbReference type="InterPro" id="IPR004358">
    <property type="entry name" value="Sig_transdc_His_kin-like_C"/>
</dbReference>
<dbReference type="InterPro" id="IPR011990">
    <property type="entry name" value="TPR-like_helical_dom_sf"/>
</dbReference>
<reference evidence="11" key="1">
    <citation type="submission" date="2016-11" db="EMBL/GenBank/DDBJ databases">
        <authorList>
            <person name="Shukria A."/>
            <person name="Stevens D.C."/>
        </authorList>
    </citation>
    <scope>NUCLEOTIDE SEQUENCE [LARGE SCALE GENOMIC DNA]</scope>
    <source>
        <strain evidence="11">Cbfe23</strain>
    </source>
</reference>
<accession>A0A1L9BAL1</accession>
<dbReference type="Gene3D" id="1.25.40.10">
    <property type="entry name" value="Tetratricopeptide repeat domain"/>
    <property type="match status" value="2"/>
</dbReference>
<dbReference type="EMBL" id="MPIN01000004">
    <property type="protein sequence ID" value="OJH39271.1"/>
    <property type="molecule type" value="Genomic_DNA"/>
</dbReference>
<dbReference type="PROSITE" id="PS50109">
    <property type="entry name" value="HIS_KIN"/>
    <property type="match status" value="1"/>
</dbReference>
<dbReference type="PRINTS" id="PR00344">
    <property type="entry name" value="BCTRLSENSOR"/>
</dbReference>
<evidence type="ECO:0000256" key="7">
    <source>
        <dbReference type="SAM" id="MobiDB-lite"/>
    </source>
</evidence>
<dbReference type="PROSITE" id="PS00108">
    <property type="entry name" value="PROTEIN_KINASE_ST"/>
    <property type="match status" value="1"/>
</dbReference>
<dbReference type="CDD" id="cd00082">
    <property type="entry name" value="HisKA"/>
    <property type="match status" value="1"/>
</dbReference>
<dbReference type="SUPFAM" id="SSF55874">
    <property type="entry name" value="ATPase domain of HSP90 chaperone/DNA topoisomerase II/histidine kinase"/>
    <property type="match status" value="1"/>
</dbReference>
<dbReference type="Gene3D" id="3.30.450.40">
    <property type="match status" value="1"/>
</dbReference>
<keyword evidence="6" id="KW-0902">Two-component regulatory system</keyword>
<dbReference type="Pfam" id="PF13191">
    <property type="entry name" value="AAA_16"/>
    <property type="match status" value="1"/>
</dbReference>
<reference evidence="10 11" key="2">
    <citation type="submission" date="2016-12" db="EMBL/GenBank/DDBJ databases">
        <title>Draft Genome Sequence of Cystobacter ferrugineus Strain Cbfe23.</title>
        <authorList>
            <person name="Akbar S."/>
            <person name="Dowd S.E."/>
            <person name="Stevens D.C."/>
        </authorList>
    </citation>
    <scope>NUCLEOTIDE SEQUENCE [LARGE SCALE GENOMIC DNA]</scope>
    <source>
        <strain evidence="10 11">Cbfe23</strain>
    </source>
</reference>
<dbReference type="InterPro" id="IPR029016">
    <property type="entry name" value="GAF-like_dom_sf"/>
</dbReference>
<keyword evidence="4" id="KW-0808">Transferase</keyword>
<evidence type="ECO:0000259" key="9">
    <source>
        <dbReference type="PROSITE" id="PS50109"/>
    </source>
</evidence>
<feature type="domain" description="Protein kinase" evidence="8">
    <location>
        <begin position="25"/>
        <end position="289"/>
    </location>
</feature>
<dbReference type="Gene3D" id="3.30.200.20">
    <property type="entry name" value="Phosphorylase Kinase, domain 1"/>
    <property type="match status" value="1"/>
</dbReference>
<evidence type="ECO:0000256" key="3">
    <source>
        <dbReference type="ARBA" id="ARBA00022553"/>
    </source>
</evidence>
<dbReference type="InterPro" id="IPR000719">
    <property type="entry name" value="Prot_kinase_dom"/>
</dbReference>
<dbReference type="STRING" id="83449.BON30_17265"/>
<dbReference type="Gene3D" id="3.40.50.300">
    <property type="entry name" value="P-loop containing nucleotide triphosphate hydrolases"/>
    <property type="match status" value="1"/>
</dbReference>
<dbReference type="Proteomes" id="UP000182229">
    <property type="component" value="Unassembled WGS sequence"/>
</dbReference>
<comment type="caution">
    <text evidence="10">The sequence shown here is derived from an EMBL/GenBank/DDBJ whole genome shotgun (WGS) entry which is preliminary data.</text>
</comment>
<dbReference type="CDD" id="cd14014">
    <property type="entry name" value="STKc_PknB_like"/>
    <property type="match status" value="1"/>
</dbReference>
<protein>
    <recommendedName>
        <fullName evidence="2">histidine kinase</fullName>
        <ecNumber evidence="2">2.7.13.3</ecNumber>
    </recommendedName>
</protein>
<dbReference type="Gene3D" id="3.30.565.10">
    <property type="entry name" value="Histidine kinase-like ATPase, C-terminal domain"/>
    <property type="match status" value="1"/>
</dbReference>
<dbReference type="SMART" id="SM00387">
    <property type="entry name" value="HATPase_c"/>
    <property type="match status" value="1"/>
</dbReference>
<dbReference type="InterPro" id="IPR005467">
    <property type="entry name" value="His_kinase_dom"/>
</dbReference>
<dbReference type="PANTHER" id="PTHR43711:SF1">
    <property type="entry name" value="HISTIDINE KINASE 1"/>
    <property type="match status" value="1"/>
</dbReference>
<evidence type="ECO:0000259" key="8">
    <source>
        <dbReference type="PROSITE" id="PS50011"/>
    </source>
</evidence>
<dbReference type="SUPFAM" id="SSF52540">
    <property type="entry name" value="P-loop containing nucleoside triphosphate hydrolases"/>
    <property type="match status" value="1"/>
</dbReference>
<dbReference type="GO" id="GO:0005524">
    <property type="term" value="F:ATP binding"/>
    <property type="evidence" value="ECO:0007669"/>
    <property type="project" value="InterPro"/>
</dbReference>
<organism evidence="10 11">
    <name type="scientific">Cystobacter ferrugineus</name>
    <dbReference type="NCBI Taxonomy" id="83449"/>
    <lineage>
        <taxon>Bacteria</taxon>
        <taxon>Pseudomonadati</taxon>
        <taxon>Myxococcota</taxon>
        <taxon>Myxococcia</taxon>
        <taxon>Myxococcales</taxon>
        <taxon>Cystobacterineae</taxon>
        <taxon>Archangiaceae</taxon>
        <taxon>Cystobacter</taxon>
    </lineage>
</organism>
<evidence type="ECO:0000256" key="2">
    <source>
        <dbReference type="ARBA" id="ARBA00012438"/>
    </source>
</evidence>
<keyword evidence="11" id="KW-1185">Reference proteome</keyword>
<dbReference type="SUPFAM" id="SSF55781">
    <property type="entry name" value="GAF domain-like"/>
    <property type="match status" value="1"/>
</dbReference>
<dbReference type="InterPro" id="IPR041664">
    <property type="entry name" value="AAA_16"/>
</dbReference>
<proteinExistence type="predicted"/>
<dbReference type="InterPro" id="IPR036097">
    <property type="entry name" value="HisK_dim/P_sf"/>
</dbReference>
<dbReference type="InterPro" id="IPR011009">
    <property type="entry name" value="Kinase-like_dom_sf"/>
</dbReference>
<dbReference type="Gene3D" id="1.10.510.10">
    <property type="entry name" value="Transferase(Phosphotransferase) domain 1"/>
    <property type="match status" value="1"/>
</dbReference>
<feature type="domain" description="Histidine kinase" evidence="9">
    <location>
        <begin position="1431"/>
        <end position="1650"/>
    </location>
</feature>
<dbReference type="SUPFAM" id="SSF47384">
    <property type="entry name" value="Homodimeric domain of signal transducing histidine kinase"/>
    <property type="match status" value="1"/>
</dbReference>